<name>A0AC34F1R3_9BILA</name>
<evidence type="ECO:0000313" key="1">
    <source>
        <dbReference type="Proteomes" id="UP000887579"/>
    </source>
</evidence>
<dbReference type="WBParaSite" id="ES5_v2.g10986.t1">
    <property type="protein sequence ID" value="ES5_v2.g10986.t1"/>
    <property type="gene ID" value="ES5_v2.g10986"/>
</dbReference>
<dbReference type="Proteomes" id="UP000887579">
    <property type="component" value="Unplaced"/>
</dbReference>
<proteinExistence type="predicted"/>
<organism evidence="1 2">
    <name type="scientific">Panagrolaimus sp. ES5</name>
    <dbReference type="NCBI Taxonomy" id="591445"/>
    <lineage>
        <taxon>Eukaryota</taxon>
        <taxon>Metazoa</taxon>
        <taxon>Ecdysozoa</taxon>
        <taxon>Nematoda</taxon>
        <taxon>Chromadorea</taxon>
        <taxon>Rhabditida</taxon>
        <taxon>Tylenchina</taxon>
        <taxon>Panagrolaimomorpha</taxon>
        <taxon>Panagrolaimoidea</taxon>
        <taxon>Panagrolaimidae</taxon>
        <taxon>Panagrolaimus</taxon>
    </lineage>
</organism>
<accession>A0AC34F1R3</accession>
<reference evidence="2" key="1">
    <citation type="submission" date="2022-11" db="UniProtKB">
        <authorList>
            <consortium name="WormBaseParasite"/>
        </authorList>
    </citation>
    <scope>IDENTIFICATION</scope>
</reference>
<evidence type="ECO:0000313" key="2">
    <source>
        <dbReference type="WBParaSite" id="ES5_v2.g10986.t1"/>
    </source>
</evidence>
<protein>
    <submittedName>
        <fullName evidence="2">Uncharacterized protein</fullName>
    </submittedName>
</protein>
<sequence>MATKDDLFFESNKNFIADSENSVNNETLQAKKDSKSWKKSNKDSSSFLNLQENEEKNEFKKDAKCLNSSTLSLHIAAYENSIESDLADSDSNEKESLKKKDLIKKWKGAKQFAVGSSSIIENPFEFPRQQNNRANRPGLMQFSASQRLLNPNQADANNQVRPPTLNAMSGDGRSRKRNLLAGGPKSGPSRPKATAASKPDSSAVIASTPAIVPDSLDVSSSAATAQGRQTRQSTLSQRTLEPFTFTQTRSTAKAKRVVPDADADDDEIQIIEEPKPKRRNRRKSAEEEVDIKGEFVIPESLVVPAVNQNSERQGTPFTSIQSRKKKSLDLEVIPDSLLEVDEMVEKPQKSQTNKRTPKQAGLDAGIGEAVKAVKKIKLSTPTPSSCDLKNVLLQTSIRSSPPGKLFQKARQGSFYVARPIQRISVSEMSVWNGSK</sequence>